<protein>
    <recommendedName>
        <fullName evidence="1">DUF5666 domain-containing protein</fullName>
    </recommendedName>
</protein>
<gene>
    <name evidence="2" type="ORF">EOE66_18495</name>
</gene>
<organism evidence="2 3">
    <name type="scientific">Rubrivivax rivuli</name>
    <dbReference type="NCBI Taxonomy" id="1862385"/>
    <lineage>
        <taxon>Bacteria</taxon>
        <taxon>Pseudomonadati</taxon>
        <taxon>Pseudomonadota</taxon>
        <taxon>Betaproteobacteria</taxon>
        <taxon>Burkholderiales</taxon>
        <taxon>Sphaerotilaceae</taxon>
        <taxon>Rubrivivax</taxon>
    </lineage>
</organism>
<evidence type="ECO:0000259" key="1">
    <source>
        <dbReference type="Pfam" id="PF18914"/>
    </source>
</evidence>
<dbReference type="InterPro" id="IPR043724">
    <property type="entry name" value="DUF5666"/>
</dbReference>
<dbReference type="RefSeq" id="WP_128230188.1">
    <property type="nucleotide sequence ID" value="NZ_SACR01000005.1"/>
</dbReference>
<evidence type="ECO:0000313" key="2">
    <source>
        <dbReference type="EMBL" id="RVU44642.1"/>
    </source>
</evidence>
<feature type="domain" description="DUF5666" evidence="1">
    <location>
        <begin position="350"/>
        <end position="410"/>
    </location>
</feature>
<sequence length="412" mass="42294">MRPENTPAPTLATRRTALTAGTALLSAAFLPGCGGGGGDSASPASSTPATPAAAAASSYAQGAITGFGSVIVGGVRYDDSTATVTDDDGNARSSREFRLGMTLQVDAGNVDRANASALALRIRLGNEIVGPVGTVDTAASTVTVLGQTVLVTTSTVFDDSLTGGLAALTAGKVVEVYGILDPSNARIVATRIEAEDSVTAYKLRGAIAALDTTAKTFTINGQVINYASVPAANVPANLANGQIVRVLLNTTQVNGQWVATAVRGGLRLPPTLPDAKVEGVITAFTSTTSFTVNGLAINASGATFPDGTAGVVLGARVEVSGQVVDGVLVATKVEIEERRTQGVRPLELRGEVGNLNTTDKTFALRGVTVWYGGTVEYRDGTEATLANGRRVEVRGVLSTDRTRLEARRVEFK</sequence>
<accession>A0A437RD36</accession>
<reference evidence="2 3" key="1">
    <citation type="submission" date="2019-01" db="EMBL/GenBank/DDBJ databases">
        <authorList>
            <person name="Chen W.-M."/>
        </authorList>
    </citation>
    <scope>NUCLEOTIDE SEQUENCE [LARGE SCALE GENOMIC DNA]</scope>
    <source>
        <strain evidence="2 3">KYPY4</strain>
    </source>
</reference>
<keyword evidence="3" id="KW-1185">Reference proteome</keyword>
<name>A0A437RD36_9BURK</name>
<evidence type="ECO:0000313" key="3">
    <source>
        <dbReference type="Proteomes" id="UP000285575"/>
    </source>
</evidence>
<dbReference type="Pfam" id="PF18914">
    <property type="entry name" value="DUF5666"/>
    <property type="match status" value="4"/>
</dbReference>
<dbReference type="AlphaFoldDB" id="A0A437RD36"/>
<dbReference type="EMBL" id="SACR01000005">
    <property type="protein sequence ID" value="RVU44642.1"/>
    <property type="molecule type" value="Genomic_DNA"/>
</dbReference>
<dbReference type="Proteomes" id="UP000285575">
    <property type="component" value="Unassembled WGS sequence"/>
</dbReference>
<feature type="domain" description="DUF5666" evidence="1">
    <location>
        <begin position="278"/>
        <end position="334"/>
    </location>
</feature>
<feature type="domain" description="DUF5666" evidence="1">
    <location>
        <begin position="130"/>
        <end position="193"/>
    </location>
</feature>
<comment type="caution">
    <text evidence="2">The sequence shown here is derived from an EMBL/GenBank/DDBJ whole genome shotgun (WGS) entry which is preliminary data.</text>
</comment>
<proteinExistence type="predicted"/>
<dbReference type="OrthoDB" id="8906854at2"/>
<feature type="domain" description="DUF5666" evidence="1">
    <location>
        <begin position="204"/>
        <end position="262"/>
    </location>
</feature>